<accession>A0A6M3KF16</accession>
<dbReference type="InterPro" id="IPR025048">
    <property type="entry name" value="DUF3987"/>
</dbReference>
<dbReference type="AlphaFoldDB" id="A0A6M3KF16"/>
<evidence type="ECO:0000313" key="1">
    <source>
        <dbReference type="EMBL" id="QJA80486.1"/>
    </source>
</evidence>
<gene>
    <name evidence="1" type="ORF">MM415A00708_0009</name>
</gene>
<dbReference type="EMBL" id="MT142424">
    <property type="protein sequence ID" value="QJA80486.1"/>
    <property type="molecule type" value="Genomic_DNA"/>
</dbReference>
<sequence>MPIHVQSTHDVIESLIPSKGWLFDYYNFSKNLEACPRFKFFTACCVMGAIINNRVWIQRGDEGLLPRLFPNVWVILLAPPGRGHKTSTINMGVNCLTQAACEIRILADKLTPESLVKALSAPISEEGRVRIGPSDATGLIKAPELSVFFGKQQYNTGLVSLITDLYDYREEWSSETIMRGRSVLKNVCISILGGSTPTWLQKMLPEDAFTGGFMSRFILCEMPATYFKRVAFPEKTNVGAKWSHVVDGLRRLLAIHGEMSWSPEARDAYKKYYENLLPSGEVQRDAYQEREAEQILRVSMLLALSEGEMELGLKHFIQARRIIDSLMTETQPRIEHLTTHPRMQLVQDIQELLKQFGKMQESDLMKRVYRGLSLGELQFREAIKILKISNIIDQEGFKDPVYSMRKGGKR</sequence>
<protein>
    <submittedName>
        <fullName evidence="1">Uncharacterized protein</fullName>
    </submittedName>
</protein>
<dbReference type="Pfam" id="PF13148">
    <property type="entry name" value="DUF3987"/>
    <property type="match status" value="1"/>
</dbReference>
<organism evidence="1">
    <name type="scientific">viral metagenome</name>
    <dbReference type="NCBI Taxonomy" id="1070528"/>
    <lineage>
        <taxon>unclassified sequences</taxon>
        <taxon>metagenomes</taxon>
        <taxon>organismal metagenomes</taxon>
    </lineage>
</organism>
<reference evidence="1" key="1">
    <citation type="submission" date="2020-03" db="EMBL/GenBank/DDBJ databases">
        <title>The deep terrestrial virosphere.</title>
        <authorList>
            <person name="Holmfeldt K."/>
            <person name="Nilsson E."/>
            <person name="Simone D."/>
            <person name="Lopez-Fernandez M."/>
            <person name="Wu X."/>
            <person name="de Brujin I."/>
            <person name="Lundin D."/>
            <person name="Andersson A."/>
            <person name="Bertilsson S."/>
            <person name="Dopson M."/>
        </authorList>
    </citation>
    <scope>NUCLEOTIDE SEQUENCE</scope>
    <source>
        <strain evidence="1">MM415A00708</strain>
    </source>
</reference>
<proteinExistence type="predicted"/>
<name>A0A6M3KF16_9ZZZZ</name>